<dbReference type="Proteomes" id="UP001168821">
    <property type="component" value="Unassembled WGS sequence"/>
</dbReference>
<organism evidence="1 2">
    <name type="scientific">Zophobas morio</name>
    <dbReference type="NCBI Taxonomy" id="2755281"/>
    <lineage>
        <taxon>Eukaryota</taxon>
        <taxon>Metazoa</taxon>
        <taxon>Ecdysozoa</taxon>
        <taxon>Arthropoda</taxon>
        <taxon>Hexapoda</taxon>
        <taxon>Insecta</taxon>
        <taxon>Pterygota</taxon>
        <taxon>Neoptera</taxon>
        <taxon>Endopterygota</taxon>
        <taxon>Coleoptera</taxon>
        <taxon>Polyphaga</taxon>
        <taxon>Cucujiformia</taxon>
        <taxon>Tenebrionidae</taxon>
        <taxon>Zophobas</taxon>
    </lineage>
</organism>
<sequence length="101" mass="11843">MNSVVGKGYFSHQPRRADVPPETRKFSLWMCEEQQGGRVEEFFFWKSENRVKYRCPHQHRTVISTELDSACYCSSQRTSAPVLLILTLARDYPKRIDKTDT</sequence>
<dbReference type="EMBL" id="JALNTZ010000001">
    <property type="protein sequence ID" value="KAJ3666574.1"/>
    <property type="molecule type" value="Genomic_DNA"/>
</dbReference>
<keyword evidence="2" id="KW-1185">Reference proteome</keyword>
<dbReference type="AlphaFoldDB" id="A0AA38J5A4"/>
<gene>
    <name evidence="1" type="ORF">Zmor_002011</name>
</gene>
<evidence type="ECO:0000313" key="1">
    <source>
        <dbReference type="EMBL" id="KAJ3666574.1"/>
    </source>
</evidence>
<comment type="caution">
    <text evidence="1">The sequence shown here is derived from an EMBL/GenBank/DDBJ whole genome shotgun (WGS) entry which is preliminary data.</text>
</comment>
<evidence type="ECO:0000313" key="2">
    <source>
        <dbReference type="Proteomes" id="UP001168821"/>
    </source>
</evidence>
<reference evidence="1" key="1">
    <citation type="journal article" date="2023" name="G3 (Bethesda)">
        <title>Whole genome assemblies of Zophobas morio and Tenebrio molitor.</title>
        <authorList>
            <person name="Kaur S."/>
            <person name="Stinson S.A."/>
            <person name="diCenzo G.C."/>
        </authorList>
    </citation>
    <scope>NUCLEOTIDE SEQUENCE</scope>
    <source>
        <strain evidence="1">QUZm001</strain>
    </source>
</reference>
<protein>
    <submittedName>
        <fullName evidence="1">Uncharacterized protein</fullName>
    </submittedName>
</protein>
<proteinExistence type="predicted"/>
<name>A0AA38J5A4_9CUCU</name>
<accession>A0AA38J5A4</accession>